<sequence length="110" mass="13000">MQEDMEKLKKEIIGLIDESTLPVIKEAFYSNPNVEAIMEKLYEQWENNNHIGIPLDYATYEELLLLHKVAREVVNSPYQELSRSRMRRAMGLPEKGEEKKGFWKRLFKKG</sequence>
<name>A0A7C2G0F4_9CREN</name>
<dbReference type="EMBL" id="DSJT01000003">
    <property type="protein sequence ID" value="HEF86787.1"/>
    <property type="molecule type" value="Genomic_DNA"/>
</dbReference>
<reference evidence="1" key="1">
    <citation type="journal article" date="2020" name="mSystems">
        <title>Genome- and Community-Level Interaction Insights into Carbon Utilization and Element Cycling Functions of Hydrothermarchaeota in Hydrothermal Sediment.</title>
        <authorList>
            <person name="Zhou Z."/>
            <person name="Liu Y."/>
            <person name="Xu W."/>
            <person name="Pan J."/>
            <person name="Luo Z.H."/>
            <person name="Li M."/>
        </authorList>
    </citation>
    <scope>NUCLEOTIDE SEQUENCE [LARGE SCALE GENOMIC DNA]</scope>
    <source>
        <strain evidence="1">SpSt-23</strain>
    </source>
</reference>
<evidence type="ECO:0000313" key="1">
    <source>
        <dbReference type="EMBL" id="HEF86787.1"/>
    </source>
</evidence>
<gene>
    <name evidence="1" type="ORF">ENP55_00445</name>
</gene>
<organism evidence="1">
    <name type="scientific">Thermosphaera aggregans</name>
    <dbReference type="NCBI Taxonomy" id="54254"/>
    <lineage>
        <taxon>Archaea</taxon>
        <taxon>Thermoproteota</taxon>
        <taxon>Thermoprotei</taxon>
        <taxon>Desulfurococcales</taxon>
        <taxon>Desulfurococcaceae</taxon>
        <taxon>Thermosphaera</taxon>
    </lineage>
</organism>
<protein>
    <submittedName>
        <fullName evidence="1">Uncharacterized protein</fullName>
    </submittedName>
</protein>
<dbReference type="AlphaFoldDB" id="A0A7C2G0F4"/>
<comment type="caution">
    <text evidence="1">The sequence shown here is derived from an EMBL/GenBank/DDBJ whole genome shotgun (WGS) entry which is preliminary data.</text>
</comment>
<accession>A0A7C2G0F4</accession>
<proteinExistence type="predicted"/>